<dbReference type="InterPro" id="IPR029787">
    <property type="entry name" value="Nucleotide_cyclase"/>
</dbReference>
<dbReference type="EMBL" id="AFRZ01000001">
    <property type="protein sequence ID" value="EHP29823.1"/>
    <property type="molecule type" value="Genomic_DNA"/>
</dbReference>
<organism evidence="5 6">
    <name type="scientific">Sulfurimonas gotlandica (strain DSM 19862 / JCM 16533 / GD1)</name>
    <dbReference type="NCBI Taxonomy" id="929558"/>
    <lineage>
        <taxon>Bacteria</taxon>
        <taxon>Pseudomonadati</taxon>
        <taxon>Campylobacterota</taxon>
        <taxon>Epsilonproteobacteria</taxon>
        <taxon>Campylobacterales</taxon>
        <taxon>Sulfurimonadaceae</taxon>
        <taxon>Sulfurimonas</taxon>
    </lineage>
</organism>
<sequence>MSKLHKNALLQYEDMIMNLEDKYLPVGAQFMNIHDTYDLLKNRDRGKLYNSLEQDYEKLKKHNPNLHVMHFLDTKNTTILRMHKPSSFDDDLTNIRPIVAKTNKDKKTNFGFETGKNGITYRVTIPFITRKNEHLGVLEFGIKPQYFANRLDNLLHVESEILVKTSTMKNLSYKTNFDRIGDFSVISKNSIFKNFRDKINLNKKEQIIQDKNKTYILFNDLCLRDYNNEIVGKVIIAKDITKTVIENRNSLIMLNSINIMILFICYLLIYFIFTRYSNKLISAYENIQELEIAVDTDALTGINNRTSLDSFLKANVKHENKYAIIFLDIDHFKNINDTYGHDVGDTILKELANIILKSIRLDDFFARWGGEEFVIVLKTNSIQNAVKITKNIRENIHSTLFHNSIPVTCSFGVTMIDRPDDLDMVLKRADKLLYDAKDAGRDCIKSSS</sequence>
<gene>
    <name evidence="5" type="ORF">SMGD1_1299</name>
</gene>
<dbReference type="STRING" id="929558.SMGD1_1299"/>
<dbReference type="SMART" id="SM00267">
    <property type="entry name" value="GGDEF"/>
    <property type="match status" value="1"/>
</dbReference>
<evidence type="ECO:0000256" key="1">
    <source>
        <dbReference type="ARBA" id="ARBA00012528"/>
    </source>
</evidence>
<keyword evidence="3" id="KW-1133">Transmembrane helix</keyword>
<dbReference type="Gene3D" id="3.30.70.270">
    <property type="match status" value="1"/>
</dbReference>
<keyword evidence="3" id="KW-0812">Transmembrane</keyword>
<evidence type="ECO:0000256" key="3">
    <source>
        <dbReference type="SAM" id="Phobius"/>
    </source>
</evidence>
<accession>H1FRT7</accession>
<dbReference type="Proteomes" id="UP000006431">
    <property type="component" value="Unassembled WGS sequence"/>
</dbReference>
<dbReference type="PROSITE" id="PS50887">
    <property type="entry name" value="GGDEF"/>
    <property type="match status" value="1"/>
</dbReference>
<comment type="caution">
    <text evidence="5">The sequence shown here is derived from an EMBL/GenBank/DDBJ whole genome shotgun (WGS) entry which is preliminary data.</text>
</comment>
<dbReference type="FunFam" id="3.30.70.270:FF:000001">
    <property type="entry name" value="Diguanylate cyclase domain protein"/>
    <property type="match status" value="1"/>
</dbReference>
<dbReference type="AlphaFoldDB" id="H1FRT7"/>
<dbReference type="NCBIfam" id="TIGR00254">
    <property type="entry name" value="GGDEF"/>
    <property type="match status" value="1"/>
</dbReference>
<dbReference type="InterPro" id="IPR029150">
    <property type="entry name" value="dCache_3"/>
</dbReference>
<dbReference type="CDD" id="cd01949">
    <property type="entry name" value="GGDEF"/>
    <property type="match status" value="1"/>
</dbReference>
<dbReference type="SUPFAM" id="SSF55073">
    <property type="entry name" value="Nucleotide cyclase"/>
    <property type="match status" value="1"/>
</dbReference>
<dbReference type="eggNOG" id="COG3706">
    <property type="taxonomic scope" value="Bacteria"/>
</dbReference>
<dbReference type="PATRIC" id="fig|929558.5.peg.1290"/>
<feature type="transmembrane region" description="Helical" evidence="3">
    <location>
        <begin position="251"/>
        <end position="273"/>
    </location>
</feature>
<protein>
    <recommendedName>
        <fullName evidence="1">diguanylate cyclase</fullName>
        <ecNumber evidence="1">2.7.7.65</ecNumber>
    </recommendedName>
</protein>
<name>H1FRT7_SULGG</name>
<dbReference type="PANTHER" id="PTHR45138:SF9">
    <property type="entry name" value="DIGUANYLATE CYCLASE DGCM-RELATED"/>
    <property type="match status" value="1"/>
</dbReference>
<dbReference type="GO" id="GO:0052621">
    <property type="term" value="F:diguanylate cyclase activity"/>
    <property type="evidence" value="ECO:0007669"/>
    <property type="project" value="UniProtKB-EC"/>
</dbReference>
<dbReference type="Pfam" id="PF14827">
    <property type="entry name" value="dCache_3"/>
    <property type="match status" value="1"/>
</dbReference>
<dbReference type="InterPro" id="IPR000160">
    <property type="entry name" value="GGDEF_dom"/>
</dbReference>
<evidence type="ECO:0000259" key="4">
    <source>
        <dbReference type="PROSITE" id="PS50887"/>
    </source>
</evidence>
<feature type="domain" description="GGDEF" evidence="4">
    <location>
        <begin position="320"/>
        <end position="448"/>
    </location>
</feature>
<dbReference type="PANTHER" id="PTHR45138">
    <property type="entry name" value="REGULATORY COMPONENTS OF SENSORY TRANSDUCTION SYSTEM"/>
    <property type="match status" value="1"/>
</dbReference>
<dbReference type="InterPro" id="IPR050469">
    <property type="entry name" value="Diguanylate_Cyclase"/>
</dbReference>
<evidence type="ECO:0000256" key="2">
    <source>
        <dbReference type="ARBA" id="ARBA00034247"/>
    </source>
</evidence>
<dbReference type="SUPFAM" id="SSF103190">
    <property type="entry name" value="Sensory domain-like"/>
    <property type="match status" value="1"/>
</dbReference>
<dbReference type="HOGENOM" id="CLU_027484_0_0_7"/>
<dbReference type="InterPro" id="IPR043128">
    <property type="entry name" value="Rev_trsase/Diguanyl_cyclase"/>
</dbReference>
<proteinExistence type="predicted"/>
<dbReference type="EC" id="2.7.7.65" evidence="1"/>
<dbReference type="Pfam" id="PF00990">
    <property type="entry name" value="GGDEF"/>
    <property type="match status" value="1"/>
</dbReference>
<evidence type="ECO:0000313" key="6">
    <source>
        <dbReference type="Proteomes" id="UP000006431"/>
    </source>
</evidence>
<evidence type="ECO:0000313" key="5">
    <source>
        <dbReference type="EMBL" id="EHP29823.1"/>
    </source>
</evidence>
<dbReference type="InterPro" id="IPR029151">
    <property type="entry name" value="Sensor-like_sf"/>
</dbReference>
<keyword evidence="6" id="KW-1185">Reference proteome</keyword>
<reference evidence="5 6" key="1">
    <citation type="journal article" date="2012" name="Proc. Natl. Acad. Sci. U.S.A.">
        <title>Genome and physiology of a model Epsilonproteobacterium responsible for sulfide detoxification in marine oxygen depletion zones.</title>
        <authorList>
            <person name="Grote J."/>
            <person name="Schott T."/>
            <person name="Bruckner C.G."/>
            <person name="Glockner F.O."/>
            <person name="Jost G."/>
            <person name="Teeling H."/>
            <person name="Labrenz M."/>
            <person name="Jurgens K."/>
        </authorList>
    </citation>
    <scope>NUCLEOTIDE SEQUENCE [LARGE SCALE GENOMIC DNA]</scope>
    <source>
        <strain evidence="5 6">GD1</strain>
    </source>
</reference>
<comment type="catalytic activity">
    <reaction evidence="2">
        <text>2 GTP = 3',3'-c-di-GMP + 2 diphosphate</text>
        <dbReference type="Rhea" id="RHEA:24898"/>
        <dbReference type="ChEBI" id="CHEBI:33019"/>
        <dbReference type="ChEBI" id="CHEBI:37565"/>
        <dbReference type="ChEBI" id="CHEBI:58805"/>
        <dbReference type="EC" id="2.7.7.65"/>
    </reaction>
</comment>
<keyword evidence="3" id="KW-0472">Membrane</keyword>